<gene>
    <name evidence="1" type="ORF">OKA05_17410</name>
</gene>
<reference evidence="1 2" key="1">
    <citation type="submission" date="2022-10" db="EMBL/GenBank/DDBJ databases">
        <title>Luteolibacter arcticus strain CCTCC AB 2014275, whole genome shotgun sequencing project.</title>
        <authorList>
            <person name="Zhao G."/>
            <person name="Shen L."/>
        </authorList>
    </citation>
    <scope>NUCLEOTIDE SEQUENCE [LARGE SCALE GENOMIC DNA]</scope>
    <source>
        <strain evidence="1 2">CCTCC AB 2014275</strain>
    </source>
</reference>
<proteinExistence type="predicted"/>
<keyword evidence="2" id="KW-1185">Reference proteome</keyword>
<comment type="caution">
    <text evidence="1">The sequence shown here is derived from an EMBL/GenBank/DDBJ whole genome shotgun (WGS) entry which is preliminary data.</text>
</comment>
<sequence length="168" mass="18765">MPWRLRWFPAWVPAISKREYPSIGETRDRWNVKTDVDITEREWPGLASLTLRAGMTAAAFYGESVPALRNGLRDSLEKLARKEGTKAGSAITYNGAHAVVGRIGIFSTTHPHNESFRTFLDAVLHDDGEISAAVTIRRPWQSGSTAFAPGIFEAIDTYLSRHDTTLRH</sequence>
<accession>A0ABT3GLF2</accession>
<dbReference type="RefSeq" id="WP_264488457.1">
    <property type="nucleotide sequence ID" value="NZ_JAPDDT010000007.1"/>
</dbReference>
<organism evidence="1 2">
    <name type="scientific">Luteolibacter arcticus</name>
    <dbReference type="NCBI Taxonomy" id="1581411"/>
    <lineage>
        <taxon>Bacteria</taxon>
        <taxon>Pseudomonadati</taxon>
        <taxon>Verrucomicrobiota</taxon>
        <taxon>Verrucomicrobiia</taxon>
        <taxon>Verrucomicrobiales</taxon>
        <taxon>Verrucomicrobiaceae</taxon>
        <taxon>Luteolibacter</taxon>
    </lineage>
</organism>
<protein>
    <recommendedName>
        <fullName evidence="3">Beta-lactamase-related domain-containing protein</fullName>
    </recommendedName>
</protein>
<dbReference type="Proteomes" id="UP001320876">
    <property type="component" value="Unassembled WGS sequence"/>
</dbReference>
<evidence type="ECO:0000313" key="2">
    <source>
        <dbReference type="Proteomes" id="UP001320876"/>
    </source>
</evidence>
<evidence type="ECO:0000313" key="1">
    <source>
        <dbReference type="EMBL" id="MCW1924348.1"/>
    </source>
</evidence>
<name>A0ABT3GLF2_9BACT</name>
<evidence type="ECO:0008006" key="3">
    <source>
        <dbReference type="Google" id="ProtNLM"/>
    </source>
</evidence>
<dbReference type="EMBL" id="JAPDDT010000007">
    <property type="protein sequence ID" value="MCW1924348.1"/>
    <property type="molecule type" value="Genomic_DNA"/>
</dbReference>